<protein>
    <submittedName>
        <fullName evidence="5">HlyD family efflux transporter periplasmic adaptor subunit</fullName>
    </submittedName>
</protein>
<comment type="subcellular location">
    <subcellularLocation>
        <location evidence="1">Cell envelope</location>
    </subcellularLocation>
</comment>
<dbReference type="PANTHER" id="PTHR32347:SF23">
    <property type="entry name" value="BLL5650 PROTEIN"/>
    <property type="match status" value="1"/>
</dbReference>
<feature type="signal peptide" evidence="3">
    <location>
        <begin position="1"/>
        <end position="33"/>
    </location>
</feature>
<dbReference type="GO" id="GO:0030313">
    <property type="term" value="C:cell envelope"/>
    <property type="evidence" value="ECO:0007669"/>
    <property type="project" value="UniProtKB-SubCell"/>
</dbReference>
<evidence type="ECO:0000313" key="5">
    <source>
        <dbReference type="EMBL" id="MRV73532.1"/>
    </source>
</evidence>
<dbReference type="InterPro" id="IPR000089">
    <property type="entry name" value="Biotin_lipoyl"/>
</dbReference>
<evidence type="ECO:0000259" key="4">
    <source>
        <dbReference type="Pfam" id="PF00364"/>
    </source>
</evidence>
<dbReference type="AlphaFoldDB" id="A0A7X2LUZ1"/>
<sequence>MLQASKAPAPQLLAKLVLGAVAALILPMQGASAGSGNSLAANNRSTYQEQVDLHNTEGYTESARLCTLRAAGSGEITAMLVRAGDRVKAGQVLARVGHADITAPYDGMVSAVLAKVGESASSGRHLLTVFDPTRMRVVASIPRSKLRDVKVDEPVEIEVPSINQRMTAQKVIVISQTERPMQMAKVYLELNATTGLQPGQLARANFAPGKQ</sequence>
<keyword evidence="3" id="KW-0732">Signal</keyword>
<keyword evidence="6" id="KW-1185">Reference proteome</keyword>
<evidence type="ECO:0000256" key="1">
    <source>
        <dbReference type="ARBA" id="ARBA00004196"/>
    </source>
</evidence>
<dbReference type="Gene3D" id="2.40.50.100">
    <property type="match status" value="1"/>
</dbReference>
<evidence type="ECO:0000256" key="2">
    <source>
        <dbReference type="ARBA" id="ARBA00023054"/>
    </source>
</evidence>
<name>A0A7X2LUZ1_9BURK</name>
<dbReference type="PANTHER" id="PTHR32347">
    <property type="entry name" value="EFFLUX SYSTEM COMPONENT YKNX-RELATED"/>
    <property type="match status" value="1"/>
</dbReference>
<feature type="domain" description="Lipoyl-binding" evidence="4">
    <location>
        <begin position="74"/>
        <end position="128"/>
    </location>
</feature>
<dbReference type="RefSeq" id="WP_154376173.1">
    <property type="nucleotide sequence ID" value="NZ_WKJJ01000010.1"/>
</dbReference>
<dbReference type="InterPro" id="IPR050465">
    <property type="entry name" value="UPF0194_transport"/>
</dbReference>
<gene>
    <name evidence="5" type="ORF">GJ700_17605</name>
</gene>
<evidence type="ECO:0000313" key="6">
    <source>
        <dbReference type="Proteomes" id="UP000446768"/>
    </source>
</evidence>
<dbReference type="InterPro" id="IPR011053">
    <property type="entry name" value="Single_hybrid_motif"/>
</dbReference>
<dbReference type="SUPFAM" id="SSF51230">
    <property type="entry name" value="Single hybrid motif"/>
    <property type="match status" value="1"/>
</dbReference>
<dbReference type="Proteomes" id="UP000446768">
    <property type="component" value="Unassembled WGS sequence"/>
</dbReference>
<dbReference type="Gene3D" id="2.40.30.170">
    <property type="match status" value="1"/>
</dbReference>
<organism evidence="5 6">
    <name type="scientific">Pseudoduganella rivuli</name>
    <dbReference type="NCBI Taxonomy" id="2666085"/>
    <lineage>
        <taxon>Bacteria</taxon>
        <taxon>Pseudomonadati</taxon>
        <taxon>Pseudomonadota</taxon>
        <taxon>Betaproteobacteria</taxon>
        <taxon>Burkholderiales</taxon>
        <taxon>Oxalobacteraceae</taxon>
        <taxon>Telluria group</taxon>
        <taxon>Pseudoduganella</taxon>
    </lineage>
</organism>
<proteinExistence type="predicted"/>
<feature type="chain" id="PRO_5030971353" evidence="3">
    <location>
        <begin position="34"/>
        <end position="211"/>
    </location>
</feature>
<keyword evidence="2" id="KW-0175">Coiled coil</keyword>
<reference evidence="5 6" key="1">
    <citation type="submission" date="2019-11" db="EMBL/GenBank/DDBJ databases">
        <title>Novel species isolated from a subtropical stream in China.</title>
        <authorList>
            <person name="Lu H."/>
        </authorList>
    </citation>
    <scope>NUCLEOTIDE SEQUENCE [LARGE SCALE GENOMIC DNA]</scope>
    <source>
        <strain evidence="5 6">FT92W</strain>
    </source>
</reference>
<evidence type="ECO:0000256" key="3">
    <source>
        <dbReference type="SAM" id="SignalP"/>
    </source>
</evidence>
<dbReference type="EMBL" id="WKJJ01000010">
    <property type="protein sequence ID" value="MRV73532.1"/>
    <property type="molecule type" value="Genomic_DNA"/>
</dbReference>
<dbReference type="Pfam" id="PF00364">
    <property type="entry name" value="Biotin_lipoyl"/>
    <property type="match status" value="1"/>
</dbReference>
<comment type="caution">
    <text evidence="5">The sequence shown here is derived from an EMBL/GenBank/DDBJ whole genome shotgun (WGS) entry which is preliminary data.</text>
</comment>
<accession>A0A7X2LUZ1</accession>